<evidence type="ECO:0000313" key="3">
    <source>
        <dbReference type="Proteomes" id="UP000295351"/>
    </source>
</evidence>
<dbReference type="GO" id="GO:0016814">
    <property type="term" value="F:hydrolase activity, acting on carbon-nitrogen (but not peptide) bonds, in cyclic amidines"/>
    <property type="evidence" value="ECO:0007669"/>
    <property type="project" value="TreeGrafter"/>
</dbReference>
<dbReference type="PANTHER" id="PTHR32027:SF9">
    <property type="entry name" value="BLL3847 PROTEIN"/>
    <property type="match status" value="1"/>
</dbReference>
<dbReference type="NCBIfam" id="NF005312">
    <property type="entry name" value="PRK06846.1"/>
    <property type="match status" value="1"/>
</dbReference>
<dbReference type="EMBL" id="SLVX01000006">
    <property type="protein sequence ID" value="TCN45594.1"/>
    <property type="molecule type" value="Genomic_DNA"/>
</dbReference>
<dbReference type="Gene3D" id="2.30.40.10">
    <property type="entry name" value="Urease, subunit C, domain 1"/>
    <property type="match status" value="1"/>
</dbReference>
<feature type="domain" description="Amidohydrolase 3" evidence="1">
    <location>
        <begin position="221"/>
        <end position="409"/>
    </location>
</feature>
<dbReference type="Gene3D" id="3.20.20.140">
    <property type="entry name" value="Metal-dependent hydrolases"/>
    <property type="match status" value="1"/>
</dbReference>
<dbReference type="Pfam" id="PF07969">
    <property type="entry name" value="Amidohydro_3"/>
    <property type="match status" value="1"/>
</dbReference>
<dbReference type="AlphaFoldDB" id="A0A4R2D1I2"/>
<dbReference type="InterPro" id="IPR006311">
    <property type="entry name" value="TAT_signal"/>
</dbReference>
<dbReference type="InterPro" id="IPR052349">
    <property type="entry name" value="Metallo-hydrolase_Enzymes"/>
</dbReference>
<dbReference type="Proteomes" id="UP000295351">
    <property type="component" value="Unassembled WGS sequence"/>
</dbReference>
<keyword evidence="2" id="KW-0378">Hydrolase</keyword>
<evidence type="ECO:0000313" key="2">
    <source>
        <dbReference type="EMBL" id="TCN45594.1"/>
    </source>
</evidence>
<dbReference type="InterPro" id="IPR032466">
    <property type="entry name" value="Metal_Hydrolase"/>
</dbReference>
<dbReference type="InterPro" id="IPR013108">
    <property type="entry name" value="Amidohydro_3"/>
</dbReference>
<name>A0A4R2D1I2_SHIGR</name>
<dbReference type="PROSITE" id="PS51318">
    <property type="entry name" value="TAT"/>
    <property type="match status" value="1"/>
</dbReference>
<dbReference type="SUPFAM" id="SSF51338">
    <property type="entry name" value="Composite domain of metallo-dependent hydrolases"/>
    <property type="match status" value="1"/>
</dbReference>
<organism evidence="2 3">
    <name type="scientific">Shinella granuli</name>
    <dbReference type="NCBI Taxonomy" id="323621"/>
    <lineage>
        <taxon>Bacteria</taxon>
        <taxon>Pseudomonadati</taxon>
        <taxon>Pseudomonadota</taxon>
        <taxon>Alphaproteobacteria</taxon>
        <taxon>Hyphomicrobiales</taxon>
        <taxon>Rhizobiaceae</taxon>
        <taxon>Shinella</taxon>
    </lineage>
</organism>
<dbReference type="SUPFAM" id="SSF51556">
    <property type="entry name" value="Metallo-dependent hydrolases"/>
    <property type="match status" value="1"/>
</dbReference>
<reference evidence="2 3" key="1">
    <citation type="submission" date="2019-03" db="EMBL/GenBank/DDBJ databases">
        <title>Genomic Encyclopedia of Type Strains, Phase IV (KMG-IV): sequencing the most valuable type-strain genomes for metagenomic binning, comparative biology and taxonomic classification.</title>
        <authorList>
            <person name="Goeker M."/>
        </authorList>
    </citation>
    <scope>NUCLEOTIDE SEQUENCE [LARGE SCALE GENOMIC DNA]</scope>
    <source>
        <strain evidence="2 3">DSM 18401</strain>
    </source>
</reference>
<gene>
    <name evidence="2" type="ORF">EV665_10670</name>
</gene>
<comment type="caution">
    <text evidence="2">The sequence shown here is derived from an EMBL/GenBank/DDBJ whole genome shotgun (WGS) entry which is preliminary data.</text>
</comment>
<dbReference type="CDD" id="cd01293">
    <property type="entry name" value="Bact_CD"/>
    <property type="match status" value="1"/>
</dbReference>
<protein>
    <submittedName>
        <fullName evidence="2">Cytosine/adenosine deaminase-related metal-dependent hydrolase</fullName>
    </submittedName>
</protein>
<sequence>MLQHAVSQSRRAFLSRTGQLTTAAAVAGLTGGVSRDAAAKTTDCGQENTVTSVQDSHYLIADVRLEEGFEKDGDVIVATRTALHTLEIKDGRIAALHGAGASLPAGLPTYQANGQLALPTMRDMHIHLDKTFYGGPWQAPRPRQGKTIMDMIALEETLLPQLLPTSVERAEGLIALVQSKGSTIARSHCNIDPVSGLKSLEHLMLALEKHKDDFTCEIVAFPQHGLLHSKVDGLMREAMQLGVDYVGGLDPTNVDGAMETSLDAMFQIALDTGKGIDIHLHETSPAGVAAIDYMIDTVEKNPALKDKVTISHAFALTTLSPEKLEETAARLAANGMTIASTVPIGGLMMPLPQLSRAGVFVMTGTDSVIDHWSPFGSGDMLEKAYLYAQLYRGSDEYHLSRALAISTGGVLPLDEDGNRAWPKPGDEAGFSLTTASCSAEAVARLPARTATFHKGRLVSGGVGKASS</sequence>
<evidence type="ECO:0000259" key="1">
    <source>
        <dbReference type="Pfam" id="PF07969"/>
    </source>
</evidence>
<accession>A0A4R2D1I2</accession>
<dbReference type="RefSeq" id="WP_133034291.1">
    <property type="nucleotide sequence ID" value="NZ_BAABEI010000012.1"/>
</dbReference>
<dbReference type="InterPro" id="IPR011059">
    <property type="entry name" value="Metal-dep_hydrolase_composite"/>
</dbReference>
<proteinExistence type="predicted"/>
<dbReference type="PANTHER" id="PTHR32027">
    <property type="entry name" value="CYTOSINE DEAMINASE"/>
    <property type="match status" value="1"/>
</dbReference>
<keyword evidence="3" id="KW-1185">Reference proteome</keyword>